<dbReference type="PANTHER" id="PTHR40787">
    <property type="entry name" value="SECRETED PROTEIN"/>
    <property type="match status" value="1"/>
</dbReference>
<proteinExistence type="predicted"/>
<keyword evidence="1" id="KW-0732">Signal</keyword>
<comment type="caution">
    <text evidence="2">The sequence shown here is derived from an EMBL/GenBank/DDBJ whole genome shotgun (WGS) entry which is preliminary data.</text>
</comment>
<dbReference type="Proteomes" id="UP001140560">
    <property type="component" value="Unassembled WGS sequence"/>
</dbReference>
<dbReference type="EMBL" id="JAPEUY010000022">
    <property type="protein sequence ID" value="KAJ4361853.1"/>
    <property type="molecule type" value="Genomic_DNA"/>
</dbReference>
<dbReference type="GO" id="GO:0006644">
    <property type="term" value="P:phospholipid metabolic process"/>
    <property type="evidence" value="ECO:0007669"/>
    <property type="project" value="InterPro"/>
</dbReference>
<name>A0A9W8XX81_9PLEO</name>
<protein>
    <submittedName>
        <fullName evidence="2">Uncharacterized protein</fullName>
    </submittedName>
</protein>
<sequence length="174" mass="19754">MKSVFVTIMSLAALGLSSPVELVERQSSLQQTTDSYVFNISISQFITYRNSKTGPAELDWISDGCTDVPDNLFGFNFQNSCYRHDFGYRNFKKQSRFSDANKDRIDTNFKHDMFNQCETETFETICKATAIVYYEAVKAFGTKKAMEILEAKTAQLASERAELASRGELQDVEI</sequence>
<feature type="chain" id="PRO_5040984212" evidence="1">
    <location>
        <begin position="18"/>
        <end position="174"/>
    </location>
</feature>
<evidence type="ECO:0000313" key="2">
    <source>
        <dbReference type="EMBL" id="KAJ4361853.1"/>
    </source>
</evidence>
<dbReference type="GO" id="GO:0004623">
    <property type="term" value="F:phospholipase A2 activity"/>
    <property type="evidence" value="ECO:0007669"/>
    <property type="project" value="InterPro"/>
</dbReference>
<gene>
    <name evidence="2" type="ORF">N0V83_010794</name>
</gene>
<dbReference type="InterPro" id="IPR015141">
    <property type="entry name" value="PLipase_A2_prok/fun"/>
</dbReference>
<accession>A0A9W8XX81</accession>
<feature type="signal peptide" evidence="1">
    <location>
        <begin position="1"/>
        <end position="17"/>
    </location>
</feature>
<dbReference type="SUPFAM" id="SSF48619">
    <property type="entry name" value="Phospholipase A2, PLA2"/>
    <property type="match status" value="1"/>
</dbReference>
<dbReference type="InterPro" id="IPR036444">
    <property type="entry name" value="PLipase_A2_dom_sf"/>
</dbReference>
<dbReference type="PANTHER" id="PTHR40787:SF3">
    <property type="entry name" value="PROTEIN TRANSPORT PROTEIN SEC39"/>
    <property type="match status" value="1"/>
</dbReference>
<dbReference type="Pfam" id="PF09056">
    <property type="entry name" value="Phospholip_A2_3"/>
    <property type="match status" value="1"/>
</dbReference>
<evidence type="ECO:0000256" key="1">
    <source>
        <dbReference type="SAM" id="SignalP"/>
    </source>
</evidence>
<dbReference type="OrthoDB" id="5120271at2759"/>
<dbReference type="Gene3D" id="1.20.90.10">
    <property type="entry name" value="Phospholipase A2 domain"/>
    <property type="match status" value="1"/>
</dbReference>
<dbReference type="AlphaFoldDB" id="A0A9W8XX81"/>
<keyword evidence="3" id="KW-1185">Reference proteome</keyword>
<reference evidence="2" key="1">
    <citation type="submission" date="2022-10" db="EMBL/GenBank/DDBJ databases">
        <title>Tapping the CABI collections for fungal endophytes: first genome assemblies for Collariella, Neodidymelliopsis, Ascochyta clinopodiicola, Didymella pomorum, Didymosphaeria variabile, Neocosmospora piperis and Neocucurbitaria cava.</title>
        <authorList>
            <person name="Hill R."/>
        </authorList>
    </citation>
    <scope>NUCLEOTIDE SEQUENCE</scope>
    <source>
        <strain evidence="2">IMI 356814</strain>
    </source>
</reference>
<evidence type="ECO:0000313" key="3">
    <source>
        <dbReference type="Proteomes" id="UP001140560"/>
    </source>
</evidence>
<dbReference type="GO" id="GO:0050482">
    <property type="term" value="P:arachidonate secretion"/>
    <property type="evidence" value="ECO:0007669"/>
    <property type="project" value="InterPro"/>
</dbReference>
<organism evidence="2 3">
    <name type="scientific">Neocucurbitaria cava</name>
    <dbReference type="NCBI Taxonomy" id="798079"/>
    <lineage>
        <taxon>Eukaryota</taxon>
        <taxon>Fungi</taxon>
        <taxon>Dikarya</taxon>
        <taxon>Ascomycota</taxon>
        <taxon>Pezizomycotina</taxon>
        <taxon>Dothideomycetes</taxon>
        <taxon>Pleosporomycetidae</taxon>
        <taxon>Pleosporales</taxon>
        <taxon>Pleosporineae</taxon>
        <taxon>Cucurbitariaceae</taxon>
        <taxon>Neocucurbitaria</taxon>
    </lineage>
</organism>